<feature type="region of interest" description="Disordered" evidence="1">
    <location>
        <begin position="71"/>
        <end position="93"/>
    </location>
</feature>
<dbReference type="VEuPathDB" id="FungiDB:HpaG814683"/>
<evidence type="ECO:0000313" key="3">
    <source>
        <dbReference type="EnsemblProtists" id="HpaP814683"/>
    </source>
</evidence>
<accession>M4C6F0</accession>
<evidence type="ECO:0000256" key="1">
    <source>
        <dbReference type="SAM" id="MobiDB-lite"/>
    </source>
</evidence>
<feature type="compositionally biased region" description="Polar residues" evidence="1">
    <location>
        <begin position="1"/>
        <end position="19"/>
    </location>
</feature>
<sequence length="162" mass="17227">MRSINHSNLEPTSTETNTVVDHEDENRSLERILAFFGGKSAAIVEAVEPTPALVEKVETIVKDRNVPTKDAGVGEEVKAERELDKTKTGEATDPAVVDGTKGGLIGKIKALIKGIPANGDVTAIKVAYIVLLLAILVFNAIALGLYHRNNAQAMAAQAGHYV</sequence>
<feature type="region of interest" description="Disordered" evidence="1">
    <location>
        <begin position="1"/>
        <end position="24"/>
    </location>
</feature>
<reference evidence="3" key="2">
    <citation type="submission" date="2015-06" db="UniProtKB">
        <authorList>
            <consortium name="EnsemblProtists"/>
        </authorList>
    </citation>
    <scope>IDENTIFICATION</scope>
    <source>
        <strain evidence="3">Emoy2</strain>
    </source>
</reference>
<evidence type="ECO:0000256" key="2">
    <source>
        <dbReference type="SAM" id="Phobius"/>
    </source>
</evidence>
<dbReference type="EMBL" id="ABWE02001134">
    <property type="status" value="NOT_ANNOTATED_CDS"/>
    <property type="molecule type" value="Genomic_DNA"/>
</dbReference>
<dbReference type="Proteomes" id="UP000011713">
    <property type="component" value="Unassembled WGS sequence"/>
</dbReference>
<name>M4C6F0_HYAAE</name>
<protein>
    <submittedName>
        <fullName evidence="3">Uncharacterized protein</fullName>
    </submittedName>
</protein>
<dbReference type="HOGENOM" id="CLU_1638602_0_0_1"/>
<feature type="compositionally biased region" description="Basic and acidic residues" evidence="1">
    <location>
        <begin position="75"/>
        <end position="90"/>
    </location>
</feature>
<keyword evidence="2" id="KW-1133">Transmembrane helix</keyword>
<organism evidence="3 4">
    <name type="scientific">Hyaloperonospora arabidopsidis (strain Emoy2)</name>
    <name type="common">Downy mildew agent</name>
    <name type="synonym">Peronospora arabidopsidis</name>
    <dbReference type="NCBI Taxonomy" id="559515"/>
    <lineage>
        <taxon>Eukaryota</taxon>
        <taxon>Sar</taxon>
        <taxon>Stramenopiles</taxon>
        <taxon>Oomycota</taxon>
        <taxon>Peronosporomycetes</taxon>
        <taxon>Peronosporales</taxon>
        <taxon>Peronosporaceae</taxon>
        <taxon>Hyaloperonospora</taxon>
    </lineage>
</organism>
<keyword evidence="2" id="KW-0472">Membrane</keyword>
<feature type="transmembrane region" description="Helical" evidence="2">
    <location>
        <begin position="126"/>
        <end position="146"/>
    </location>
</feature>
<reference evidence="4" key="1">
    <citation type="journal article" date="2010" name="Science">
        <title>Signatures of adaptation to obligate biotrophy in the Hyaloperonospora arabidopsidis genome.</title>
        <authorList>
            <person name="Baxter L."/>
            <person name="Tripathy S."/>
            <person name="Ishaque N."/>
            <person name="Boot N."/>
            <person name="Cabral A."/>
            <person name="Kemen E."/>
            <person name="Thines M."/>
            <person name="Ah-Fong A."/>
            <person name="Anderson R."/>
            <person name="Badejoko W."/>
            <person name="Bittner-Eddy P."/>
            <person name="Boore J.L."/>
            <person name="Chibucos M.C."/>
            <person name="Coates M."/>
            <person name="Dehal P."/>
            <person name="Delehaunty K."/>
            <person name="Dong S."/>
            <person name="Downton P."/>
            <person name="Dumas B."/>
            <person name="Fabro G."/>
            <person name="Fronick C."/>
            <person name="Fuerstenberg S.I."/>
            <person name="Fulton L."/>
            <person name="Gaulin E."/>
            <person name="Govers F."/>
            <person name="Hughes L."/>
            <person name="Humphray S."/>
            <person name="Jiang R.H."/>
            <person name="Judelson H."/>
            <person name="Kamoun S."/>
            <person name="Kyung K."/>
            <person name="Meijer H."/>
            <person name="Minx P."/>
            <person name="Morris P."/>
            <person name="Nelson J."/>
            <person name="Phuntumart V."/>
            <person name="Qutob D."/>
            <person name="Rehmany A."/>
            <person name="Rougon-Cardoso A."/>
            <person name="Ryden P."/>
            <person name="Torto-Alalibo T."/>
            <person name="Studholme D."/>
            <person name="Wang Y."/>
            <person name="Win J."/>
            <person name="Wood J."/>
            <person name="Clifton S.W."/>
            <person name="Rogers J."/>
            <person name="Van den Ackerveken G."/>
            <person name="Jones J.D."/>
            <person name="McDowell J.M."/>
            <person name="Beynon J."/>
            <person name="Tyler B.M."/>
        </authorList>
    </citation>
    <scope>NUCLEOTIDE SEQUENCE [LARGE SCALE GENOMIC DNA]</scope>
    <source>
        <strain evidence="4">Emoy2</strain>
    </source>
</reference>
<dbReference type="EnsemblProtists" id="HpaT814683">
    <property type="protein sequence ID" value="HpaP814683"/>
    <property type="gene ID" value="HpaG814683"/>
</dbReference>
<evidence type="ECO:0000313" key="4">
    <source>
        <dbReference type="Proteomes" id="UP000011713"/>
    </source>
</evidence>
<dbReference type="AlphaFoldDB" id="M4C6F0"/>
<proteinExistence type="predicted"/>
<keyword evidence="2" id="KW-0812">Transmembrane</keyword>
<keyword evidence="4" id="KW-1185">Reference proteome</keyword>
<dbReference type="InParanoid" id="M4C6F0"/>